<dbReference type="Proteomes" id="UP000789860">
    <property type="component" value="Unassembled WGS sequence"/>
</dbReference>
<protein>
    <submittedName>
        <fullName evidence="1">7350_t:CDS:1</fullName>
    </submittedName>
</protein>
<gene>
    <name evidence="1" type="ORF">SCALOS_LOCUS6817</name>
</gene>
<feature type="non-terminal residue" evidence="1">
    <location>
        <position position="65"/>
    </location>
</feature>
<dbReference type="EMBL" id="CAJVPM010013891">
    <property type="protein sequence ID" value="CAG8597805.1"/>
    <property type="molecule type" value="Genomic_DNA"/>
</dbReference>
<keyword evidence="2" id="KW-1185">Reference proteome</keyword>
<feature type="non-terminal residue" evidence="1">
    <location>
        <position position="1"/>
    </location>
</feature>
<comment type="caution">
    <text evidence="1">The sequence shown here is derived from an EMBL/GenBank/DDBJ whole genome shotgun (WGS) entry which is preliminary data.</text>
</comment>
<name>A0ACA9MKD8_9GLOM</name>
<accession>A0ACA9MKD8</accession>
<evidence type="ECO:0000313" key="1">
    <source>
        <dbReference type="EMBL" id="CAG8597805.1"/>
    </source>
</evidence>
<reference evidence="1" key="1">
    <citation type="submission" date="2021-06" db="EMBL/GenBank/DDBJ databases">
        <authorList>
            <person name="Kallberg Y."/>
            <person name="Tangrot J."/>
            <person name="Rosling A."/>
        </authorList>
    </citation>
    <scope>NUCLEOTIDE SEQUENCE</scope>
    <source>
        <strain evidence="1">AU212A</strain>
    </source>
</reference>
<sequence>NIGSPDSKTSDNEIYNFLPLSQPENLQFLVKQLLKDFYNAKFSLFYSGKDLLFFSDDYNKNDNIR</sequence>
<evidence type="ECO:0000313" key="2">
    <source>
        <dbReference type="Proteomes" id="UP000789860"/>
    </source>
</evidence>
<organism evidence="1 2">
    <name type="scientific">Scutellospora calospora</name>
    <dbReference type="NCBI Taxonomy" id="85575"/>
    <lineage>
        <taxon>Eukaryota</taxon>
        <taxon>Fungi</taxon>
        <taxon>Fungi incertae sedis</taxon>
        <taxon>Mucoromycota</taxon>
        <taxon>Glomeromycotina</taxon>
        <taxon>Glomeromycetes</taxon>
        <taxon>Diversisporales</taxon>
        <taxon>Gigasporaceae</taxon>
        <taxon>Scutellospora</taxon>
    </lineage>
</organism>
<proteinExistence type="predicted"/>